<evidence type="ECO:0000256" key="5">
    <source>
        <dbReference type="ARBA" id="ARBA00023004"/>
    </source>
</evidence>
<evidence type="ECO:0000256" key="2">
    <source>
        <dbReference type="ARBA" id="ARBA00022485"/>
    </source>
</evidence>
<reference evidence="9 10" key="1">
    <citation type="journal article" date="2017" name="ISME J.">
        <title>Potential for microbial H2 and metal transformations associated with novel bacteria and archaea in deep terrestrial subsurface sediments.</title>
        <authorList>
            <person name="Hernsdorf A.W."/>
            <person name="Amano Y."/>
            <person name="Miyakawa K."/>
            <person name="Ise K."/>
            <person name="Suzuki Y."/>
            <person name="Anantharaman K."/>
            <person name="Probst A."/>
            <person name="Burstein D."/>
            <person name="Thomas B.C."/>
            <person name="Banfield J.F."/>
        </authorList>
    </citation>
    <scope>NUCLEOTIDE SEQUENCE [LARGE SCALE GENOMIC DNA]</scope>
    <source>
        <strain evidence="9">HGW-Wallbacteria-1</strain>
    </source>
</reference>
<dbReference type="InterPro" id="IPR013785">
    <property type="entry name" value="Aldolase_TIM"/>
</dbReference>
<dbReference type="CDD" id="cd01335">
    <property type="entry name" value="Radical_SAM"/>
    <property type="match status" value="1"/>
</dbReference>
<evidence type="ECO:0000259" key="8">
    <source>
        <dbReference type="PROSITE" id="PS51918"/>
    </source>
</evidence>
<dbReference type="InterPro" id="IPR007197">
    <property type="entry name" value="rSAM"/>
</dbReference>
<comment type="similarity">
    <text evidence="7">Belongs to the radical SAM superfamily. Anaerobic sulfatase-maturating enzyme family.</text>
</comment>
<dbReference type="PANTHER" id="PTHR43273">
    <property type="entry name" value="ANAEROBIC SULFATASE-MATURATING ENZYME HOMOLOG ASLB-RELATED"/>
    <property type="match status" value="1"/>
</dbReference>
<evidence type="ECO:0000256" key="1">
    <source>
        <dbReference type="ARBA" id="ARBA00001966"/>
    </source>
</evidence>
<keyword evidence="4" id="KW-0479">Metal-binding</keyword>
<dbReference type="InterPro" id="IPR023867">
    <property type="entry name" value="Sulphatase_maturase_rSAM"/>
</dbReference>
<dbReference type="PROSITE" id="PS01305">
    <property type="entry name" value="MOAA_NIFB_PQQE"/>
    <property type="match status" value="1"/>
</dbReference>
<gene>
    <name evidence="9" type="ORF">CVV64_18280</name>
</gene>
<comment type="caution">
    <text evidence="9">The sequence shown here is derived from an EMBL/GenBank/DDBJ whole genome shotgun (WGS) entry which is preliminary data.</text>
</comment>
<keyword evidence="2" id="KW-0004">4Fe-4S</keyword>
<keyword evidence="5" id="KW-0408">Iron</keyword>
<keyword evidence="6" id="KW-0411">Iron-sulfur</keyword>
<dbReference type="InterPro" id="IPR000385">
    <property type="entry name" value="MoaA_NifB_PqqE_Fe-S-bd_CS"/>
</dbReference>
<evidence type="ECO:0000256" key="7">
    <source>
        <dbReference type="ARBA" id="ARBA00023601"/>
    </source>
</evidence>
<dbReference type="GO" id="GO:0016491">
    <property type="term" value="F:oxidoreductase activity"/>
    <property type="evidence" value="ECO:0007669"/>
    <property type="project" value="InterPro"/>
</dbReference>
<dbReference type="SFLD" id="SFLDG01384">
    <property type="entry name" value="thioether_bond_formation_requi"/>
    <property type="match status" value="1"/>
</dbReference>
<evidence type="ECO:0000256" key="4">
    <source>
        <dbReference type="ARBA" id="ARBA00022723"/>
    </source>
</evidence>
<dbReference type="PANTHER" id="PTHR43273:SF3">
    <property type="entry name" value="ANAEROBIC SULFATASE-MATURATING ENZYME HOMOLOG ASLB-RELATED"/>
    <property type="match status" value="1"/>
</dbReference>
<evidence type="ECO:0000313" key="10">
    <source>
        <dbReference type="Proteomes" id="UP000233256"/>
    </source>
</evidence>
<dbReference type="Proteomes" id="UP000233256">
    <property type="component" value="Unassembled WGS sequence"/>
</dbReference>
<name>A0A2N1PJN9_9BACT</name>
<dbReference type="Gene3D" id="3.20.20.70">
    <property type="entry name" value="Aldolase class I"/>
    <property type="match status" value="1"/>
</dbReference>
<comment type="cofactor">
    <cofactor evidence="1">
        <name>[4Fe-4S] cluster</name>
        <dbReference type="ChEBI" id="CHEBI:49883"/>
    </cofactor>
</comment>
<dbReference type="InterPro" id="IPR023885">
    <property type="entry name" value="4Fe4S-binding_SPASM_dom"/>
</dbReference>
<dbReference type="GO" id="GO:0046872">
    <property type="term" value="F:metal ion binding"/>
    <property type="evidence" value="ECO:0007669"/>
    <property type="project" value="UniProtKB-KW"/>
</dbReference>
<evidence type="ECO:0000256" key="3">
    <source>
        <dbReference type="ARBA" id="ARBA00022691"/>
    </source>
</evidence>
<sequence length="374" mass="42714">MHLTLHITNHCNLNCGYCYSPPSNSATMSYDIAMKSIDFFEKTTVNDLGIIFFGGEPLLNKDLISRVIEQCTSKTKETGFNYHYKVTTNGLLLDESFLGWASINKLEIALSIDGIEKAHDRHRFKSNRSGSYGEVIRAAEKLLKTQPYAQALMVVTPETVKHYCDSVEFLLNFGFKYIVSSLNYAAEWTDRDLKVLEREYKKIAELYSNLTLREVKFYFSPFDSKISSFIKDSATCQRCILGQYQLSVAQDGDIYPCIQFVKDGQGNKAFSIGNVFNGFNYDKLNELQIESKNGDSNCQKCDLLNRCNNNCSCLNWQSTGKISKITPFLCESERILIETADRLAEKLYKVRSNLFIQKHYNNAYPFLSLLDDIN</sequence>
<proteinExistence type="inferred from homology"/>
<keyword evidence="3" id="KW-0949">S-adenosyl-L-methionine</keyword>
<evidence type="ECO:0000256" key="6">
    <source>
        <dbReference type="ARBA" id="ARBA00023014"/>
    </source>
</evidence>
<dbReference type="Pfam" id="PF04055">
    <property type="entry name" value="Radical_SAM"/>
    <property type="match status" value="1"/>
</dbReference>
<accession>A0A2N1PJN9</accession>
<dbReference type="SFLD" id="SFLDG01386">
    <property type="entry name" value="main_SPASM_domain-containing"/>
    <property type="match status" value="1"/>
</dbReference>
<dbReference type="SFLD" id="SFLDG01067">
    <property type="entry name" value="SPASM/twitch_domain_containing"/>
    <property type="match status" value="1"/>
</dbReference>
<dbReference type="GO" id="GO:0051539">
    <property type="term" value="F:4 iron, 4 sulfur cluster binding"/>
    <property type="evidence" value="ECO:0007669"/>
    <property type="project" value="UniProtKB-KW"/>
</dbReference>
<organism evidence="9 10">
    <name type="scientific">Candidatus Wallbacteria bacterium HGW-Wallbacteria-1</name>
    <dbReference type="NCBI Taxonomy" id="2013854"/>
    <lineage>
        <taxon>Bacteria</taxon>
        <taxon>Candidatus Walliibacteriota</taxon>
    </lineage>
</organism>
<protein>
    <submittedName>
        <fullName evidence="9">Radical SAM/SPASM domain-containing protein</fullName>
    </submittedName>
</protein>
<dbReference type="EMBL" id="PGXC01000042">
    <property type="protein sequence ID" value="PKK88550.1"/>
    <property type="molecule type" value="Genomic_DNA"/>
</dbReference>
<dbReference type="PROSITE" id="PS51918">
    <property type="entry name" value="RADICAL_SAM"/>
    <property type="match status" value="1"/>
</dbReference>
<dbReference type="SFLD" id="SFLDS00029">
    <property type="entry name" value="Radical_SAM"/>
    <property type="match status" value="1"/>
</dbReference>
<dbReference type="NCBIfam" id="TIGR04085">
    <property type="entry name" value="rSAM_more_4Fe4S"/>
    <property type="match status" value="1"/>
</dbReference>
<dbReference type="SUPFAM" id="SSF102114">
    <property type="entry name" value="Radical SAM enzymes"/>
    <property type="match status" value="1"/>
</dbReference>
<evidence type="ECO:0000313" key="9">
    <source>
        <dbReference type="EMBL" id="PKK88550.1"/>
    </source>
</evidence>
<feature type="domain" description="Radical SAM core" evidence="8">
    <location>
        <begin position="1"/>
        <end position="213"/>
    </location>
</feature>
<dbReference type="InterPro" id="IPR058240">
    <property type="entry name" value="rSAM_sf"/>
</dbReference>
<dbReference type="AlphaFoldDB" id="A0A2N1PJN9"/>